<protein>
    <submittedName>
        <fullName evidence="2">Uncharacterized protein</fullName>
    </submittedName>
</protein>
<evidence type="ECO:0000313" key="3">
    <source>
        <dbReference type="Proteomes" id="UP001601627"/>
    </source>
</evidence>
<accession>A0ABW6Q6H8</accession>
<dbReference type="RefSeq" id="WP_167533660.1">
    <property type="nucleotide sequence ID" value="NZ_JBHVZQ010000010.1"/>
</dbReference>
<sequence length="47" mass="4927">MSEQNITTTGGQEDHGLLVARRRIAAARSRAEQPSDGGSTGRSDGND</sequence>
<feature type="region of interest" description="Disordered" evidence="1">
    <location>
        <begin position="1"/>
        <end position="47"/>
    </location>
</feature>
<gene>
    <name evidence="2" type="ORF">ACFVZC_14785</name>
</gene>
<comment type="caution">
    <text evidence="2">The sequence shown here is derived from an EMBL/GenBank/DDBJ whole genome shotgun (WGS) entry which is preliminary data.</text>
</comment>
<proteinExistence type="predicted"/>
<name>A0ABW6Q6H8_9ACTN</name>
<reference evidence="2 3" key="1">
    <citation type="submission" date="2024-09" db="EMBL/GenBank/DDBJ databases">
        <title>The Natural Products Discovery Center: Release of the First 8490 Sequenced Strains for Exploring Actinobacteria Biosynthetic Diversity.</title>
        <authorList>
            <person name="Kalkreuter E."/>
            <person name="Kautsar S.A."/>
            <person name="Yang D."/>
            <person name="Bader C.D."/>
            <person name="Teijaro C.N."/>
            <person name="Fluegel L."/>
            <person name="Davis C.M."/>
            <person name="Simpson J.R."/>
            <person name="Lauterbach L."/>
            <person name="Steele A.D."/>
            <person name="Gui C."/>
            <person name="Meng S."/>
            <person name="Li G."/>
            <person name="Viehrig K."/>
            <person name="Ye F."/>
            <person name="Su P."/>
            <person name="Kiefer A.F."/>
            <person name="Nichols A."/>
            <person name="Cepeda A.J."/>
            <person name="Yan W."/>
            <person name="Fan B."/>
            <person name="Jiang Y."/>
            <person name="Adhikari A."/>
            <person name="Zheng C.-J."/>
            <person name="Schuster L."/>
            <person name="Cowan T.M."/>
            <person name="Smanski M.J."/>
            <person name="Chevrette M.G."/>
            <person name="De Carvalho L.P.S."/>
            <person name="Shen B."/>
        </authorList>
    </citation>
    <scope>NUCLEOTIDE SEQUENCE [LARGE SCALE GENOMIC DNA]</scope>
    <source>
        <strain evidence="2 3">NPDC058328</strain>
    </source>
</reference>
<feature type="compositionally biased region" description="Polar residues" evidence="1">
    <location>
        <begin position="1"/>
        <end position="11"/>
    </location>
</feature>
<dbReference type="EMBL" id="JBHVZQ010000010">
    <property type="protein sequence ID" value="MFF1274662.1"/>
    <property type="molecule type" value="Genomic_DNA"/>
</dbReference>
<organism evidence="2 3">
    <name type="scientific">Streptomyces marokkonensis</name>
    <dbReference type="NCBI Taxonomy" id="324855"/>
    <lineage>
        <taxon>Bacteria</taxon>
        <taxon>Bacillati</taxon>
        <taxon>Actinomycetota</taxon>
        <taxon>Actinomycetes</taxon>
        <taxon>Kitasatosporales</taxon>
        <taxon>Streptomycetaceae</taxon>
        <taxon>Streptomyces</taxon>
    </lineage>
</organism>
<keyword evidence="3" id="KW-1185">Reference proteome</keyword>
<evidence type="ECO:0000313" key="2">
    <source>
        <dbReference type="EMBL" id="MFF1274662.1"/>
    </source>
</evidence>
<dbReference type="Proteomes" id="UP001601627">
    <property type="component" value="Unassembled WGS sequence"/>
</dbReference>
<evidence type="ECO:0000256" key="1">
    <source>
        <dbReference type="SAM" id="MobiDB-lite"/>
    </source>
</evidence>